<keyword evidence="5 9" id="KW-0963">Cytoplasm</keyword>
<dbReference type="HAMAP" id="MF_00060">
    <property type="entry name" value="SurE"/>
    <property type="match status" value="1"/>
</dbReference>
<gene>
    <name evidence="9 11" type="primary">surE</name>
    <name evidence="11" type="ORF">MESINF_1040</name>
</gene>
<name>A0A7Z7LEB6_9BACT</name>
<keyword evidence="12" id="KW-1185">Reference proteome</keyword>
<evidence type="ECO:0000313" key="11">
    <source>
        <dbReference type="EMBL" id="SSC12489.1"/>
    </source>
</evidence>
<dbReference type="GO" id="GO:0046872">
    <property type="term" value="F:metal ion binding"/>
    <property type="evidence" value="ECO:0007669"/>
    <property type="project" value="UniProtKB-UniRule"/>
</dbReference>
<dbReference type="FunFam" id="3.40.1210.10:FF:000001">
    <property type="entry name" value="5'/3'-nucleotidase SurE"/>
    <property type="match status" value="1"/>
</dbReference>
<dbReference type="Proteomes" id="UP000250796">
    <property type="component" value="Chromosome MESINF"/>
</dbReference>
<proteinExistence type="inferred from homology"/>
<dbReference type="GO" id="GO:0004309">
    <property type="term" value="F:exopolyphosphatase activity"/>
    <property type="evidence" value="ECO:0007669"/>
    <property type="project" value="TreeGrafter"/>
</dbReference>
<keyword evidence="8 9" id="KW-0378">Hydrolase</keyword>
<comment type="similarity">
    <text evidence="4 9">Belongs to the SurE nucleotidase family.</text>
</comment>
<dbReference type="NCBIfam" id="TIGR00087">
    <property type="entry name" value="surE"/>
    <property type="match status" value="1"/>
</dbReference>
<evidence type="ECO:0000256" key="2">
    <source>
        <dbReference type="ARBA" id="ARBA00001946"/>
    </source>
</evidence>
<feature type="binding site" evidence="9">
    <location>
        <position position="39"/>
    </location>
    <ligand>
        <name>a divalent metal cation</name>
        <dbReference type="ChEBI" id="CHEBI:60240"/>
    </ligand>
</feature>
<feature type="binding site" evidence="9">
    <location>
        <position position="95"/>
    </location>
    <ligand>
        <name>a divalent metal cation</name>
        <dbReference type="ChEBI" id="CHEBI:60240"/>
    </ligand>
</feature>
<dbReference type="RefSeq" id="WP_169698803.1">
    <property type="nucleotide sequence ID" value="NZ_LS974202.1"/>
</dbReference>
<dbReference type="GO" id="GO:0008253">
    <property type="term" value="F:5'-nucleotidase activity"/>
    <property type="evidence" value="ECO:0007669"/>
    <property type="project" value="UniProtKB-UniRule"/>
</dbReference>
<comment type="subcellular location">
    <subcellularLocation>
        <location evidence="3 9">Cytoplasm</location>
    </subcellularLocation>
</comment>
<dbReference type="Gene3D" id="3.40.1210.10">
    <property type="entry name" value="Survival protein SurE-like phosphatase/nucleotidase"/>
    <property type="match status" value="1"/>
</dbReference>
<dbReference type="KEGG" id="minf:MESINF_1040"/>
<organism evidence="11 12">
    <name type="scientific">Mesotoga infera</name>
    <dbReference type="NCBI Taxonomy" id="1236046"/>
    <lineage>
        <taxon>Bacteria</taxon>
        <taxon>Thermotogati</taxon>
        <taxon>Thermotogota</taxon>
        <taxon>Thermotogae</taxon>
        <taxon>Kosmotogales</taxon>
        <taxon>Kosmotogaceae</taxon>
        <taxon>Mesotoga</taxon>
    </lineage>
</organism>
<comment type="cofactor">
    <cofactor evidence="2">
        <name>Mg(2+)</name>
        <dbReference type="ChEBI" id="CHEBI:18420"/>
    </cofactor>
</comment>
<evidence type="ECO:0000256" key="8">
    <source>
        <dbReference type="ARBA" id="ARBA00022801"/>
    </source>
</evidence>
<dbReference type="EMBL" id="LS974202">
    <property type="protein sequence ID" value="SSC12489.1"/>
    <property type="molecule type" value="Genomic_DNA"/>
</dbReference>
<keyword evidence="6 9" id="KW-0479">Metal-binding</keyword>
<comment type="function">
    <text evidence="9">Nucleotidase that shows phosphatase activity on nucleoside 5'-monophosphates.</text>
</comment>
<dbReference type="NCBIfam" id="NF010545">
    <property type="entry name" value="PRK13935.1"/>
    <property type="match status" value="1"/>
</dbReference>
<evidence type="ECO:0000256" key="4">
    <source>
        <dbReference type="ARBA" id="ARBA00011062"/>
    </source>
</evidence>
<dbReference type="InterPro" id="IPR030048">
    <property type="entry name" value="SurE"/>
</dbReference>
<dbReference type="NCBIfam" id="NF001492">
    <property type="entry name" value="PRK00346.2-2"/>
    <property type="match status" value="1"/>
</dbReference>
<dbReference type="GO" id="GO:0008254">
    <property type="term" value="F:3'-nucleotidase activity"/>
    <property type="evidence" value="ECO:0007669"/>
    <property type="project" value="TreeGrafter"/>
</dbReference>
<dbReference type="PANTHER" id="PTHR30457:SF12">
    <property type="entry name" value="5'_3'-NUCLEOTIDASE SURE"/>
    <property type="match status" value="1"/>
</dbReference>
<dbReference type="AlphaFoldDB" id="A0A7Z7LEB6"/>
<dbReference type="NCBIfam" id="NF001490">
    <property type="entry name" value="PRK00346.1-4"/>
    <property type="match status" value="1"/>
</dbReference>
<evidence type="ECO:0000259" key="10">
    <source>
        <dbReference type="Pfam" id="PF01975"/>
    </source>
</evidence>
<dbReference type="GO" id="GO:0000166">
    <property type="term" value="F:nucleotide binding"/>
    <property type="evidence" value="ECO:0007669"/>
    <property type="project" value="UniProtKB-KW"/>
</dbReference>
<feature type="binding site" evidence="9">
    <location>
        <position position="9"/>
    </location>
    <ligand>
        <name>a divalent metal cation</name>
        <dbReference type="ChEBI" id="CHEBI:60240"/>
    </ligand>
</feature>
<comment type="catalytic activity">
    <reaction evidence="1 9">
        <text>a ribonucleoside 5'-phosphate + H2O = a ribonucleoside + phosphate</text>
        <dbReference type="Rhea" id="RHEA:12484"/>
        <dbReference type="ChEBI" id="CHEBI:15377"/>
        <dbReference type="ChEBI" id="CHEBI:18254"/>
        <dbReference type="ChEBI" id="CHEBI:43474"/>
        <dbReference type="ChEBI" id="CHEBI:58043"/>
        <dbReference type="EC" id="3.1.3.5"/>
    </reaction>
</comment>
<evidence type="ECO:0000256" key="1">
    <source>
        <dbReference type="ARBA" id="ARBA00000815"/>
    </source>
</evidence>
<evidence type="ECO:0000256" key="5">
    <source>
        <dbReference type="ARBA" id="ARBA00022490"/>
    </source>
</evidence>
<evidence type="ECO:0000256" key="6">
    <source>
        <dbReference type="ARBA" id="ARBA00022723"/>
    </source>
</evidence>
<protein>
    <recommendedName>
        <fullName evidence="9">5'-nucleotidase SurE</fullName>
        <ecNumber evidence="9">3.1.3.5</ecNumber>
    </recommendedName>
    <alternativeName>
        <fullName evidence="9">Nucleoside 5'-monophosphate phosphohydrolase</fullName>
    </alternativeName>
</protein>
<dbReference type="PANTHER" id="PTHR30457">
    <property type="entry name" value="5'-NUCLEOTIDASE SURE"/>
    <property type="match status" value="1"/>
</dbReference>
<accession>A0A7Z7LEB6</accession>
<feature type="domain" description="Survival protein SurE-like phosphatase/nucleotidase" evidence="10">
    <location>
        <begin position="3"/>
        <end position="187"/>
    </location>
</feature>
<dbReference type="SUPFAM" id="SSF64167">
    <property type="entry name" value="SurE-like"/>
    <property type="match status" value="1"/>
</dbReference>
<sequence length="255" mass="28672">MNILITNDDGIMSPGIIELADRLSERHNVLVVAPDVERSATGHAITIRTPLWAKEVKVGNRMIGYAINGTPADCVKLGLLAISEIKRDLVISGINKGQNMGIDVLYSGTVSGALEGAVMDTPSIAVSSSDWSNPIYSTAADFMLEFLETFDVKKMPPFTALNINVPSVEREDLKGWRITRQSRRRYKDYFEKRKDPYGNNYYWIFGEVVEDECSLDSDFCAVKENYVSITPLHAIMTDKDYFEELKEQSKGWEKI</sequence>
<evidence type="ECO:0000313" key="12">
    <source>
        <dbReference type="Proteomes" id="UP000250796"/>
    </source>
</evidence>
<comment type="cofactor">
    <cofactor evidence="9">
        <name>a divalent metal cation</name>
        <dbReference type="ChEBI" id="CHEBI:60240"/>
    </cofactor>
    <text evidence="9">Binds 1 divalent metal cation per subunit.</text>
</comment>
<dbReference type="InterPro" id="IPR036523">
    <property type="entry name" value="SurE-like_sf"/>
</dbReference>
<dbReference type="InterPro" id="IPR002828">
    <property type="entry name" value="SurE-like_Pase/nucleotidase"/>
</dbReference>
<evidence type="ECO:0000256" key="7">
    <source>
        <dbReference type="ARBA" id="ARBA00022741"/>
    </source>
</evidence>
<keyword evidence="7 9" id="KW-0547">Nucleotide-binding</keyword>
<dbReference type="GO" id="GO:0005737">
    <property type="term" value="C:cytoplasm"/>
    <property type="evidence" value="ECO:0007669"/>
    <property type="project" value="UniProtKB-SubCell"/>
</dbReference>
<dbReference type="Pfam" id="PF01975">
    <property type="entry name" value="SurE"/>
    <property type="match status" value="1"/>
</dbReference>
<reference evidence="11 12" key="1">
    <citation type="submission" date="2017-01" db="EMBL/GenBank/DDBJ databases">
        <authorList>
            <person name="Erauso G."/>
        </authorList>
    </citation>
    <scope>NUCLEOTIDE SEQUENCE [LARGE SCALE GENOMIC DNA]</scope>
    <source>
        <strain evidence="11">MESINF1</strain>
    </source>
</reference>
<evidence type="ECO:0000256" key="3">
    <source>
        <dbReference type="ARBA" id="ARBA00004496"/>
    </source>
</evidence>
<feature type="binding site" evidence="9">
    <location>
        <position position="8"/>
    </location>
    <ligand>
        <name>a divalent metal cation</name>
        <dbReference type="ChEBI" id="CHEBI:60240"/>
    </ligand>
</feature>
<evidence type="ECO:0000256" key="9">
    <source>
        <dbReference type="HAMAP-Rule" id="MF_00060"/>
    </source>
</evidence>
<dbReference type="EC" id="3.1.3.5" evidence="9"/>